<reference evidence="1 2" key="1">
    <citation type="submission" date="2018-07" db="EMBL/GenBank/DDBJ databases">
        <title>A high quality draft genome assembly of the barn swallow (H. rustica rustica).</title>
        <authorList>
            <person name="Formenti G."/>
            <person name="Chiara M."/>
            <person name="Poveda L."/>
            <person name="Francoijs K.-J."/>
            <person name="Bonisoli-Alquati A."/>
            <person name="Canova L."/>
            <person name="Gianfranceschi L."/>
            <person name="Horner D.S."/>
            <person name="Saino N."/>
        </authorList>
    </citation>
    <scope>NUCLEOTIDE SEQUENCE [LARGE SCALE GENOMIC DNA]</scope>
    <source>
        <strain evidence="1">Chelidonia</strain>
        <tissue evidence="1">Blood</tissue>
    </source>
</reference>
<protein>
    <submittedName>
        <fullName evidence="1">Uncharacterized protein</fullName>
    </submittedName>
</protein>
<organism evidence="1 2">
    <name type="scientific">Hirundo rustica rustica</name>
    <dbReference type="NCBI Taxonomy" id="333673"/>
    <lineage>
        <taxon>Eukaryota</taxon>
        <taxon>Metazoa</taxon>
        <taxon>Chordata</taxon>
        <taxon>Craniata</taxon>
        <taxon>Vertebrata</taxon>
        <taxon>Euteleostomi</taxon>
        <taxon>Archelosauria</taxon>
        <taxon>Archosauria</taxon>
        <taxon>Dinosauria</taxon>
        <taxon>Saurischia</taxon>
        <taxon>Theropoda</taxon>
        <taxon>Coelurosauria</taxon>
        <taxon>Aves</taxon>
        <taxon>Neognathae</taxon>
        <taxon>Neoaves</taxon>
        <taxon>Telluraves</taxon>
        <taxon>Australaves</taxon>
        <taxon>Passeriformes</taxon>
        <taxon>Sylvioidea</taxon>
        <taxon>Hirundinidae</taxon>
        <taxon>Hirundo</taxon>
    </lineage>
</organism>
<name>A0A3M0KL52_HIRRU</name>
<evidence type="ECO:0000313" key="1">
    <source>
        <dbReference type="EMBL" id="RMC13978.1"/>
    </source>
</evidence>
<dbReference type="EMBL" id="QRBI01000105">
    <property type="protein sequence ID" value="RMC13978.1"/>
    <property type="molecule type" value="Genomic_DNA"/>
</dbReference>
<comment type="caution">
    <text evidence="1">The sequence shown here is derived from an EMBL/GenBank/DDBJ whole genome shotgun (WGS) entry which is preliminary data.</text>
</comment>
<sequence length="110" mass="11966">MEIWWSLGSYGGAESGHGGTELLRPVCNLNSTGSAVAQEGRGSYQGGKERLRKAKRVSWSLWKAVGSRGKDITGKNNSSNFGPDKLYFPKLGFHLKQILLNCPPSDDLTP</sequence>
<evidence type="ECO:0000313" key="2">
    <source>
        <dbReference type="Proteomes" id="UP000269221"/>
    </source>
</evidence>
<keyword evidence="2" id="KW-1185">Reference proteome</keyword>
<gene>
    <name evidence="1" type="ORF">DUI87_09062</name>
</gene>
<accession>A0A3M0KL52</accession>
<proteinExistence type="predicted"/>
<dbReference type="Proteomes" id="UP000269221">
    <property type="component" value="Unassembled WGS sequence"/>
</dbReference>
<dbReference type="AlphaFoldDB" id="A0A3M0KL52"/>